<sequence length="252" mass="28352">MVAAVGAMVMVVTAGHGGDEGMMRVDDGEEQRLLMAAMVVAVASAGGLAGESPERRRKKSDMMRSSSICPLSKASKTKSWLWHRRLSHLNFTTINELAKQGLDETLEFVIKFLKLIQVRVNTFIRNISTNNGTEFVNQSLKSYYEDVRISHQTLVARTRQQSGVVERQNQTLVEVTCTMLIFSKAPLYLWAEVVPTACYTQNWSLTESPDLKYLHVFDALCYPTNESEDMGKEKPKADTVIFIRYAPSKKAY</sequence>
<reference evidence="12" key="1">
    <citation type="journal article" date="2019" name="Sci. Rep.">
        <title>Draft genome of Tanacetum cinerariifolium, the natural source of mosquito coil.</title>
        <authorList>
            <person name="Yamashiro T."/>
            <person name="Shiraishi A."/>
            <person name="Satake H."/>
            <person name="Nakayama K."/>
        </authorList>
    </citation>
    <scope>NUCLEOTIDE SEQUENCE</scope>
</reference>
<dbReference type="InterPro" id="IPR001584">
    <property type="entry name" value="Integrase_cat-core"/>
</dbReference>
<dbReference type="EMBL" id="BKCJ010004384">
    <property type="protein sequence ID" value="GEU60720.1"/>
    <property type="molecule type" value="Genomic_DNA"/>
</dbReference>
<evidence type="ECO:0000256" key="8">
    <source>
        <dbReference type="ARBA" id="ARBA00022932"/>
    </source>
</evidence>
<dbReference type="GO" id="GO:0016787">
    <property type="term" value="F:hydrolase activity"/>
    <property type="evidence" value="ECO:0007669"/>
    <property type="project" value="UniProtKB-KW"/>
</dbReference>
<keyword evidence="7" id="KW-0695">RNA-directed DNA polymerase</keyword>
<dbReference type="GO" id="GO:0003676">
    <property type="term" value="F:nucleic acid binding"/>
    <property type="evidence" value="ECO:0007669"/>
    <property type="project" value="InterPro"/>
</dbReference>
<evidence type="ECO:0000256" key="5">
    <source>
        <dbReference type="ARBA" id="ARBA00022842"/>
    </source>
</evidence>
<evidence type="ECO:0000256" key="10">
    <source>
        <dbReference type="SAM" id="MobiDB-lite"/>
    </source>
</evidence>
<evidence type="ECO:0000256" key="9">
    <source>
        <dbReference type="ARBA" id="ARBA00023172"/>
    </source>
</evidence>
<keyword evidence="8" id="KW-0239">DNA-directed DNA polymerase</keyword>
<dbReference type="InterPro" id="IPR025724">
    <property type="entry name" value="GAG-pre-integrase_dom"/>
</dbReference>
<name>A0A6L2LHV4_TANCI</name>
<dbReference type="InterPro" id="IPR039537">
    <property type="entry name" value="Retrotran_Ty1/copia-like"/>
</dbReference>
<feature type="domain" description="Integrase catalytic" evidence="11">
    <location>
        <begin position="49"/>
        <end position="202"/>
    </location>
</feature>
<evidence type="ECO:0000256" key="6">
    <source>
        <dbReference type="ARBA" id="ARBA00022908"/>
    </source>
</evidence>
<gene>
    <name evidence="12" type="ORF">Tci_032698</name>
</gene>
<protein>
    <recommendedName>
        <fullName evidence="11">Integrase catalytic domain-containing protein</fullName>
    </recommendedName>
</protein>
<dbReference type="InterPro" id="IPR012337">
    <property type="entry name" value="RNaseH-like_sf"/>
</dbReference>
<dbReference type="Gene3D" id="3.30.420.10">
    <property type="entry name" value="Ribonuclease H-like superfamily/Ribonuclease H"/>
    <property type="match status" value="1"/>
</dbReference>
<proteinExistence type="predicted"/>
<evidence type="ECO:0000256" key="3">
    <source>
        <dbReference type="ARBA" id="ARBA00022759"/>
    </source>
</evidence>
<dbReference type="PANTHER" id="PTHR42648:SF11">
    <property type="entry name" value="TRANSPOSON TY4-P GAG-POL POLYPROTEIN"/>
    <property type="match status" value="1"/>
</dbReference>
<dbReference type="GO" id="GO:0003964">
    <property type="term" value="F:RNA-directed DNA polymerase activity"/>
    <property type="evidence" value="ECO:0007669"/>
    <property type="project" value="UniProtKB-KW"/>
</dbReference>
<keyword evidence="3" id="KW-0255">Endonuclease</keyword>
<dbReference type="GO" id="GO:0003887">
    <property type="term" value="F:DNA-directed DNA polymerase activity"/>
    <property type="evidence" value="ECO:0007669"/>
    <property type="project" value="UniProtKB-KW"/>
</dbReference>
<dbReference type="PANTHER" id="PTHR42648">
    <property type="entry name" value="TRANSPOSASE, PUTATIVE-RELATED"/>
    <property type="match status" value="1"/>
</dbReference>
<dbReference type="SUPFAM" id="SSF53098">
    <property type="entry name" value="Ribonuclease H-like"/>
    <property type="match status" value="1"/>
</dbReference>
<evidence type="ECO:0000259" key="11">
    <source>
        <dbReference type="PROSITE" id="PS50994"/>
    </source>
</evidence>
<evidence type="ECO:0000313" key="12">
    <source>
        <dbReference type="EMBL" id="GEU60720.1"/>
    </source>
</evidence>
<evidence type="ECO:0000256" key="1">
    <source>
        <dbReference type="ARBA" id="ARBA00022722"/>
    </source>
</evidence>
<keyword evidence="4" id="KW-0378">Hydrolase</keyword>
<dbReference type="GO" id="GO:0004519">
    <property type="term" value="F:endonuclease activity"/>
    <property type="evidence" value="ECO:0007669"/>
    <property type="project" value="UniProtKB-KW"/>
</dbReference>
<keyword evidence="2" id="KW-0479">Metal-binding</keyword>
<dbReference type="PROSITE" id="PS50994">
    <property type="entry name" value="INTEGRASE"/>
    <property type="match status" value="1"/>
</dbReference>
<keyword evidence="9" id="KW-0233">DNA recombination</keyword>
<comment type="caution">
    <text evidence="12">The sequence shown here is derived from an EMBL/GenBank/DDBJ whole genome shotgun (WGS) entry which is preliminary data.</text>
</comment>
<keyword evidence="6" id="KW-0229">DNA integration</keyword>
<organism evidence="12">
    <name type="scientific">Tanacetum cinerariifolium</name>
    <name type="common">Dalmatian daisy</name>
    <name type="synonym">Chrysanthemum cinerariifolium</name>
    <dbReference type="NCBI Taxonomy" id="118510"/>
    <lineage>
        <taxon>Eukaryota</taxon>
        <taxon>Viridiplantae</taxon>
        <taxon>Streptophyta</taxon>
        <taxon>Embryophyta</taxon>
        <taxon>Tracheophyta</taxon>
        <taxon>Spermatophyta</taxon>
        <taxon>Magnoliopsida</taxon>
        <taxon>eudicotyledons</taxon>
        <taxon>Gunneridae</taxon>
        <taxon>Pentapetalae</taxon>
        <taxon>asterids</taxon>
        <taxon>campanulids</taxon>
        <taxon>Asterales</taxon>
        <taxon>Asteraceae</taxon>
        <taxon>Asteroideae</taxon>
        <taxon>Anthemideae</taxon>
        <taxon>Anthemidinae</taxon>
        <taxon>Tanacetum</taxon>
    </lineage>
</organism>
<evidence type="ECO:0000256" key="4">
    <source>
        <dbReference type="ARBA" id="ARBA00022801"/>
    </source>
</evidence>
<dbReference type="AlphaFoldDB" id="A0A6L2LHV4"/>
<keyword evidence="1" id="KW-0540">Nuclease</keyword>
<keyword evidence="8" id="KW-0808">Transferase</keyword>
<dbReference type="GO" id="GO:0006310">
    <property type="term" value="P:DNA recombination"/>
    <property type="evidence" value="ECO:0007669"/>
    <property type="project" value="UniProtKB-KW"/>
</dbReference>
<dbReference type="GO" id="GO:0015074">
    <property type="term" value="P:DNA integration"/>
    <property type="evidence" value="ECO:0007669"/>
    <property type="project" value="UniProtKB-KW"/>
</dbReference>
<feature type="region of interest" description="Disordered" evidence="10">
    <location>
        <begin position="49"/>
        <end position="68"/>
    </location>
</feature>
<dbReference type="GO" id="GO:0046872">
    <property type="term" value="F:metal ion binding"/>
    <property type="evidence" value="ECO:0007669"/>
    <property type="project" value="UniProtKB-KW"/>
</dbReference>
<evidence type="ECO:0000256" key="7">
    <source>
        <dbReference type="ARBA" id="ARBA00022918"/>
    </source>
</evidence>
<dbReference type="Pfam" id="PF13976">
    <property type="entry name" value="gag_pre-integrs"/>
    <property type="match status" value="1"/>
</dbReference>
<accession>A0A6L2LHV4</accession>
<keyword evidence="8" id="KW-0548">Nucleotidyltransferase</keyword>
<dbReference type="InterPro" id="IPR036397">
    <property type="entry name" value="RNaseH_sf"/>
</dbReference>
<keyword evidence="5" id="KW-0460">Magnesium</keyword>
<evidence type="ECO:0000256" key="2">
    <source>
        <dbReference type="ARBA" id="ARBA00022723"/>
    </source>
</evidence>